<dbReference type="RefSeq" id="WP_200389320.1">
    <property type="nucleotide sequence ID" value="NZ_NRSD01000026.1"/>
</dbReference>
<dbReference type="EMBL" id="NRSD01000026">
    <property type="protein sequence ID" value="MBK1646501.1"/>
    <property type="molecule type" value="Genomic_DNA"/>
</dbReference>
<keyword evidence="1" id="KW-0175">Coiled coil</keyword>
<dbReference type="AlphaFoldDB" id="A0A9X0WKN6"/>
<evidence type="ECO:0000313" key="3">
    <source>
        <dbReference type="EMBL" id="MBK1646501.1"/>
    </source>
</evidence>
<dbReference type="Proteomes" id="UP001138802">
    <property type="component" value="Unassembled WGS sequence"/>
</dbReference>
<evidence type="ECO:0008006" key="5">
    <source>
        <dbReference type="Google" id="ProtNLM"/>
    </source>
</evidence>
<feature type="signal peptide" evidence="2">
    <location>
        <begin position="1"/>
        <end position="20"/>
    </location>
</feature>
<dbReference type="Gene3D" id="1.20.5.340">
    <property type="match status" value="1"/>
</dbReference>
<sequence>MYRYLIIGILIILLAGCSTAPNLDNDPRSGGFFGGLAGVTRGDYKARQAERESALASVRGANMGLQQDNQALEQDRQRKQAEVARLKQQVAQLDDDIGSLSAKVAVLNQHGGSSQVTQLKQRVSELEHKTSTLKTRAENADTPALVKEKERLEKEYNAALQTYLVMSDAGGSVGTTAVSSGLSDFPR</sequence>
<evidence type="ECO:0000256" key="2">
    <source>
        <dbReference type="SAM" id="SignalP"/>
    </source>
</evidence>
<gene>
    <name evidence="3" type="ORF">CKO25_17985</name>
</gene>
<protein>
    <recommendedName>
        <fullName evidence="5">Lipoprotein</fullName>
    </recommendedName>
</protein>
<evidence type="ECO:0000256" key="1">
    <source>
        <dbReference type="SAM" id="Coils"/>
    </source>
</evidence>
<keyword evidence="2" id="KW-0732">Signal</keyword>
<organism evidence="3 4">
    <name type="scientific">Thiocapsa imhoffii</name>
    <dbReference type="NCBI Taxonomy" id="382777"/>
    <lineage>
        <taxon>Bacteria</taxon>
        <taxon>Pseudomonadati</taxon>
        <taxon>Pseudomonadota</taxon>
        <taxon>Gammaproteobacteria</taxon>
        <taxon>Chromatiales</taxon>
        <taxon>Chromatiaceae</taxon>
        <taxon>Thiocapsa</taxon>
    </lineage>
</organism>
<dbReference type="PROSITE" id="PS51257">
    <property type="entry name" value="PROKAR_LIPOPROTEIN"/>
    <property type="match status" value="1"/>
</dbReference>
<reference evidence="3 4" key="1">
    <citation type="journal article" date="2020" name="Microorganisms">
        <title>Osmotic Adaptation and Compatible Solute Biosynthesis of Phototrophic Bacteria as Revealed from Genome Analyses.</title>
        <authorList>
            <person name="Imhoff J.F."/>
            <person name="Rahn T."/>
            <person name="Kunzel S."/>
            <person name="Keller A."/>
            <person name="Neulinger S.C."/>
        </authorList>
    </citation>
    <scope>NUCLEOTIDE SEQUENCE [LARGE SCALE GENOMIC DNA]</scope>
    <source>
        <strain evidence="3 4">DSM 21303</strain>
    </source>
</reference>
<feature type="coiled-coil region" evidence="1">
    <location>
        <begin position="55"/>
        <end position="136"/>
    </location>
</feature>
<accession>A0A9X0WKN6</accession>
<keyword evidence="4" id="KW-1185">Reference proteome</keyword>
<evidence type="ECO:0000313" key="4">
    <source>
        <dbReference type="Proteomes" id="UP001138802"/>
    </source>
</evidence>
<comment type="caution">
    <text evidence="3">The sequence shown here is derived from an EMBL/GenBank/DDBJ whole genome shotgun (WGS) entry which is preliminary data.</text>
</comment>
<name>A0A9X0WKN6_9GAMM</name>
<proteinExistence type="predicted"/>
<feature type="chain" id="PRO_5040934951" description="Lipoprotein" evidence="2">
    <location>
        <begin position="21"/>
        <end position="187"/>
    </location>
</feature>